<dbReference type="Pfam" id="PF13715">
    <property type="entry name" value="CarbopepD_reg_2"/>
    <property type="match status" value="1"/>
</dbReference>
<dbReference type="InterPro" id="IPR041246">
    <property type="entry name" value="Bact_MG10"/>
</dbReference>
<dbReference type="InterPro" id="IPR008969">
    <property type="entry name" value="CarboxyPept-like_regulatory"/>
</dbReference>
<dbReference type="PANTHER" id="PTHR40094">
    <property type="entry name" value="ALPHA-2-MACROGLOBULIN HOMOLOG"/>
    <property type="match status" value="1"/>
</dbReference>
<evidence type="ECO:0000256" key="1">
    <source>
        <dbReference type="ARBA" id="ARBA00010556"/>
    </source>
</evidence>
<dbReference type="PROSITE" id="PS52016">
    <property type="entry name" value="TONB_DEPENDENT_REC_3"/>
    <property type="match status" value="1"/>
</dbReference>
<dbReference type="InterPro" id="IPR001599">
    <property type="entry name" value="Macroglobln_a2"/>
</dbReference>
<evidence type="ECO:0000256" key="2">
    <source>
        <dbReference type="PROSITE-ProRule" id="PRU01360"/>
    </source>
</evidence>
<keyword evidence="2" id="KW-0998">Cell outer membrane</keyword>
<feature type="domain" description="Alpha-2-macroglobulin" evidence="3">
    <location>
        <begin position="1449"/>
        <end position="1539"/>
    </location>
</feature>
<dbReference type="InterPro" id="IPR002890">
    <property type="entry name" value="MG2"/>
</dbReference>
<dbReference type="InterPro" id="IPR023997">
    <property type="entry name" value="TonB-dep_OMP_SusC/RagA_CS"/>
</dbReference>
<dbReference type="Pfam" id="PF17973">
    <property type="entry name" value="bMG10"/>
    <property type="match status" value="1"/>
</dbReference>
<evidence type="ECO:0000313" key="5">
    <source>
        <dbReference type="Proteomes" id="UP000619238"/>
    </source>
</evidence>
<dbReference type="InterPro" id="IPR012910">
    <property type="entry name" value="Plug_dom"/>
</dbReference>
<dbReference type="Gene3D" id="2.170.130.10">
    <property type="entry name" value="TonB-dependent receptor, plug domain"/>
    <property type="match status" value="1"/>
</dbReference>
<dbReference type="Pfam" id="PF07715">
    <property type="entry name" value="Plug"/>
    <property type="match status" value="1"/>
</dbReference>
<dbReference type="Gene3D" id="1.50.10.20">
    <property type="match status" value="1"/>
</dbReference>
<dbReference type="InterPro" id="IPR039426">
    <property type="entry name" value="TonB-dep_rcpt-like"/>
</dbReference>
<keyword evidence="2" id="KW-0812">Transmembrane</keyword>
<keyword evidence="5" id="KW-1185">Reference proteome</keyword>
<dbReference type="Proteomes" id="UP000619238">
    <property type="component" value="Unassembled WGS sequence"/>
</dbReference>
<proteinExistence type="inferred from homology"/>
<name>A0ABR7QAY7_9FLAO</name>
<dbReference type="InterPro" id="IPR008930">
    <property type="entry name" value="Terpenoid_cyclase/PrenylTrfase"/>
</dbReference>
<dbReference type="PANTHER" id="PTHR40094:SF1">
    <property type="entry name" value="UBIQUITIN DOMAIN-CONTAINING PROTEIN"/>
    <property type="match status" value="1"/>
</dbReference>
<keyword evidence="2" id="KW-1134">Transmembrane beta strand</keyword>
<dbReference type="SMART" id="SM01360">
    <property type="entry name" value="A2M"/>
    <property type="match status" value="1"/>
</dbReference>
<comment type="caution">
    <text evidence="4">The sequence shown here is derived from an EMBL/GenBank/DDBJ whole genome shotgun (WGS) entry which is preliminary data.</text>
</comment>
<keyword evidence="2" id="KW-0813">Transport</keyword>
<evidence type="ECO:0000313" key="4">
    <source>
        <dbReference type="EMBL" id="MBC8755744.1"/>
    </source>
</evidence>
<dbReference type="RefSeq" id="WP_187562791.1">
    <property type="nucleotide sequence ID" value="NZ_JACGWS010000008.1"/>
</dbReference>
<dbReference type="Pfam" id="PF00207">
    <property type="entry name" value="A2M"/>
    <property type="match status" value="1"/>
</dbReference>
<dbReference type="Gene3D" id="2.60.40.1120">
    <property type="entry name" value="Carboxypeptidase-like, regulatory domain"/>
    <property type="match status" value="1"/>
</dbReference>
<dbReference type="NCBIfam" id="TIGR04057">
    <property type="entry name" value="SusC_RagA_signa"/>
    <property type="match status" value="1"/>
</dbReference>
<organism evidence="4 5">
    <name type="scientific">Kordia aestuariivivens</name>
    <dbReference type="NCBI Taxonomy" id="2759037"/>
    <lineage>
        <taxon>Bacteria</taxon>
        <taxon>Pseudomonadati</taxon>
        <taxon>Bacteroidota</taxon>
        <taxon>Flavobacteriia</taxon>
        <taxon>Flavobacteriales</taxon>
        <taxon>Flavobacteriaceae</taxon>
        <taxon>Kordia</taxon>
    </lineage>
</organism>
<sequence length="2213" mass="253749">MKNFYLISIFTFFCFQFSLAQYNYEKNWEKVETLELKGKLASANRILQRIHKKAATEQNAEQLVKSFVYSAKFSLLITEASEVTVLESLQKEIAKQSFPTNAILENIYARFLFQYFKKYQYKIRSRSSIASDTIPADLSLWNARIFITQIHKHFQHSIQKEKTLLQLPVEDYMAFLDGKENTKIFRSSLYDILVYNMLEFYKNEIPYNHKRGDSYTYGSNDFLLGDAFLKRKFDTTDFDEIARTNTMQLFQKLEKIYKNNKEAYLDIVLQRLAFVRGKTSEQLGRELYVKALEELTELYKNDPVEALIQYEIAGHYFKTSSTSYRTYLIPNFDQLRVDALAITEAMVAKYPTSEGGIKCQLLKKNILRHVLSFKMESFSVPNKPSLAQVKLRSVDSILVNTYRIPHTFLENIQFNKRDSVIRDYINNHKVVLEQLYLPEMPKDYYQHTTELSIPALPLGRYLVLFSDVSSDEKGKNIFSYTIIQKTNLSETITELNDENVHTIVHRETGKPIHNATIKVFDKKKIINQIARTDWLGNARIRKREGKRSIKKFITFKNDTLYTNNTSLGYNYEKGDTDENTELKAKPFIFTDRSIYRPGQTMYFKGILLQQKNGVSSVVPNVYCQVILESQESELKTFRLKTNEYGSFSGSFKIPKNGITGEYLIEVDEDDDYEEEEHPFWDYLDEFDATQFYFQVEEYKRPRFEVTLDELTKNIKFKDSVKITGKAKALLGSAITNAKVSYSVNRSTNIAYQQRKKYPEYLKETIIAEETIQTDAKGNFTIPFATTIDETIDIKDLYAYSYEVSIEVIDLNGETQTAEKTIIVNSEGVDFRLEMPWKSDRKNPLEITINARDVNRVPVTINGNLKIYKLKSPERIVRKRPWDFPEIQTLSKAAFVKQFPHDSYTASENKDQWEKGALVANVDFNTEKNTKHTFNATSWTSGSYIVEGFTFDETVQDTIFVDQKITLTNIDDTYLPDQKLFEYTVLNTDYRDDGYVKLKLSTALRDDTLNVQLHLFHKEKLVLSQATSIDKGSKIVKIPVDKSFTESITIRMSHTKFNSFDYEDFTFSLYEENKFLDIKTSTFRNKLQPGQKETWRFKILDVENKGSNAEILASMYDESLDQFKRHSWDLNFYYFNRSRYSTPRVEDTYFDVSHSNKFYNITSEINIPNFRNYLRFNWFGLNFNNLLSTNYKHIKRLKEKKKTKHTKASSGTISGHIFDEDGLPLPGAAVVIKGTSTGTITDFDGLYTINASADDTLVISYVGFTSQEIPIEAKNNINVSLQGDMSQLEEVTVVAYGISTRHVSSVAALITVNGESVSTIRDGRLDQILQGSSAGLNISTGSGQPGANGVIIIRGTSSLQQNNAPLFVVDGVPVDENAFKNLNQNNITSMSVLKDAGATALYGARGANGVVIITTKYGTRTETIDGMQVIVGLTEEDLDTVETRKDLNETAFFYPHLRTDSEGNVLVEFEAPESLTRWKFQLVAHQKDGIFGSIEKNAVTQKELMVVPNMPRFLREKDTIVITSKIVNLQNKATKGIASLRLFDALTMESIDAKIHLEEKNKSFTIDAKGNTNVSWKLYIPEGFDAIQYRVIAKSGNFSDGEESALPVLKNSILVTEAKPIWVKAGEEKEVTFSKLANNTSASLKQHKLTLEYTSNPTWSAIQSLPYLLEYPYECAEQTFSRLYANVLVTHILQSSPKIKEVFESWKANGQLVSDLEKNSELKSLLISETPWVRDAASETEKKQRLAQLFDPKLLEEQQLEMWLKLEDLQKSSGGFPWFAGGNENGYITLHILQTYAHLVKLNVITDKKSDLYSIMKNACKYADVEFLKMNSENLKSPSNENYVSQLRYLYIRSLLENHINTSKDVKRTMNRYLDVLQKDWILLSLEQKAMLALSLERMGKHSDAKKIMNSLEETAVKTTESGMYWKEFTNSRYYSSSAIEKQALLIEAFSEITKNDEIVQELQLWLLQQKQTSQWATTKATTKAIYALLLNPKEFVSIKDNTIVTVGTEKINTKKLNETEKEAGTGYFKTSWNKAAITKDKATIKIQNNGKTASFGGVYWQYFEELENITQNDNVSLQVTKELYVKENINNEEALVPLAKKSLTIGDLITVRLTITNTKNAEFIHLKDMRAAGLEPVNVLSRYKWQDGIGYYESTRDASTNFFFDRIPKGIFILEYEVRVNNSGEFSNGITTIESMYAPEFRSHTKGIRIKVE</sequence>
<dbReference type="SUPFAM" id="SSF49464">
    <property type="entry name" value="Carboxypeptidase regulatory domain-like"/>
    <property type="match status" value="1"/>
</dbReference>
<comment type="similarity">
    <text evidence="1">Belongs to the protease inhibitor I39 (alpha-2-macroglobulin) family. Bacterial alpha-2-macroglobulin subfamily.</text>
</comment>
<dbReference type="Gene3D" id="2.60.40.1930">
    <property type="match status" value="1"/>
</dbReference>
<dbReference type="SMART" id="SM01419">
    <property type="entry name" value="Thiol-ester_cl"/>
    <property type="match status" value="1"/>
</dbReference>
<dbReference type="EMBL" id="JACGWS010000008">
    <property type="protein sequence ID" value="MBC8755744.1"/>
    <property type="molecule type" value="Genomic_DNA"/>
</dbReference>
<comment type="similarity">
    <text evidence="2">Belongs to the TonB-dependent receptor family.</text>
</comment>
<dbReference type="Pfam" id="PF01835">
    <property type="entry name" value="MG2"/>
    <property type="match status" value="1"/>
</dbReference>
<protein>
    <submittedName>
        <fullName evidence="4">Carboxypeptidase-like regulatory domain-containing protein</fullName>
    </submittedName>
</protein>
<evidence type="ECO:0000259" key="3">
    <source>
        <dbReference type="SMART" id="SM01360"/>
    </source>
</evidence>
<dbReference type="InterPro" id="IPR051802">
    <property type="entry name" value="YfhM-like"/>
</dbReference>
<accession>A0ABR7QAY7</accession>
<gene>
    <name evidence="4" type="ORF">H2O64_13795</name>
</gene>
<keyword evidence="2" id="KW-0472">Membrane</keyword>
<dbReference type="InterPro" id="IPR047565">
    <property type="entry name" value="Alpha-macroglob_thiol-ester_cl"/>
</dbReference>
<reference evidence="4 5" key="1">
    <citation type="submission" date="2020-07" db="EMBL/GenBank/DDBJ databases">
        <title>Description of Kordia aestuariivivens sp. nov., isolated from a tidal flat.</title>
        <authorList>
            <person name="Park S."/>
            <person name="Yoon J.-H."/>
        </authorList>
    </citation>
    <scope>NUCLEOTIDE SEQUENCE [LARGE SCALE GENOMIC DNA]</scope>
    <source>
        <strain evidence="4 5">YSTF-M3</strain>
    </source>
</reference>
<dbReference type="SUPFAM" id="SSF56935">
    <property type="entry name" value="Porins"/>
    <property type="match status" value="1"/>
</dbReference>
<dbReference type="InterPro" id="IPR037066">
    <property type="entry name" value="Plug_dom_sf"/>
</dbReference>
<comment type="subcellular location">
    <subcellularLocation>
        <location evidence="2">Cell outer membrane</location>
        <topology evidence="2">Multi-pass membrane protein</topology>
    </subcellularLocation>
</comment>
<dbReference type="SUPFAM" id="SSF48239">
    <property type="entry name" value="Terpenoid cyclases/Protein prenyltransferases"/>
    <property type="match status" value="1"/>
</dbReference>